<evidence type="ECO:0000313" key="3">
    <source>
        <dbReference type="Ensembl" id="ENSMMUP00000056592.2"/>
    </source>
</evidence>
<dbReference type="InterPro" id="IPR050302">
    <property type="entry name" value="Rab_GAP_TBC_domain"/>
</dbReference>
<dbReference type="GeneTree" id="ENSGT00940000162039"/>
<name>A0A1D5R8F2_MACMU</name>
<reference evidence="3" key="3">
    <citation type="submission" date="2025-08" db="UniProtKB">
        <authorList>
            <consortium name="Ensembl"/>
        </authorList>
    </citation>
    <scope>IDENTIFICATION</scope>
    <source>
        <strain evidence="3">17573</strain>
    </source>
</reference>
<dbReference type="ExpressionAtlas" id="A0A1D5R8F2">
    <property type="expression patterns" value="baseline"/>
</dbReference>
<feature type="transmembrane region" description="Helical" evidence="1">
    <location>
        <begin position="178"/>
        <end position="196"/>
    </location>
</feature>
<accession>A0A1D5R8F2</accession>
<evidence type="ECO:0000313" key="4">
    <source>
        <dbReference type="Proteomes" id="UP000006718"/>
    </source>
</evidence>
<reference evidence="3" key="2">
    <citation type="submission" date="2019-01" db="EMBL/GenBank/DDBJ databases">
        <authorList>
            <person name="Graves T."/>
            <person name="Eichler E.E."/>
            <person name="Wilson R.K."/>
        </authorList>
    </citation>
    <scope>NUCLEOTIDE SEQUENCE [LARGE SCALE GENOMIC DNA]</scope>
    <source>
        <strain evidence="3">17573</strain>
    </source>
</reference>
<dbReference type="InterPro" id="IPR000195">
    <property type="entry name" value="Rab-GAP-TBC_dom"/>
</dbReference>
<dbReference type="Ensembl" id="ENSMMUT00000071649.2">
    <property type="protein sequence ID" value="ENSMMUP00000056592.2"/>
    <property type="gene ID" value="ENSMMUG00000046240.2"/>
</dbReference>
<feature type="domain" description="Rab-GAP TBC" evidence="2">
    <location>
        <begin position="1"/>
        <end position="203"/>
    </location>
</feature>
<dbReference type="SUPFAM" id="SSF47923">
    <property type="entry name" value="Ypt/Rab-GAP domain of gyp1p"/>
    <property type="match status" value="2"/>
</dbReference>
<keyword evidence="1" id="KW-1133">Transmembrane helix</keyword>
<dbReference type="SMR" id="A0A1D5R8F2"/>
<proteinExistence type="predicted"/>
<dbReference type="SMART" id="SM00164">
    <property type="entry name" value="TBC"/>
    <property type="match status" value="1"/>
</dbReference>
<keyword evidence="1" id="KW-0812">Transmembrane</keyword>
<keyword evidence="4" id="KW-1185">Reference proteome</keyword>
<dbReference type="Pfam" id="PF00566">
    <property type="entry name" value="RabGAP-TBC"/>
    <property type="match status" value="1"/>
</dbReference>
<reference evidence="4" key="1">
    <citation type="journal article" date="2007" name="Science">
        <title>Evolutionary and biomedical insights from the rhesus macaque genome.</title>
        <authorList>
            <person name="Gibbs R.A."/>
            <person name="Rogers J."/>
            <person name="Katze M.G."/>
            <person name="Bumgarner R."/>
            <person name="Weinstock G.M."/>
            <person name="Mardis E.R."/>
            <person name="Remington K.A."/>
            <person name="Strausberg R.L."/>
            <person name="Venter J.C."/>
            <person name="Wilson R.K."/>
            <person name="Batzer M.A."/>
            <person name="Bustamante C.D."/>
            <person name="Eichler E.E."/>
            <person name="Hahn M.W."/>
            <person name="Hardison R.C."/>
            <person name="Makova K.D."/>
            <person name="Miller W."/>
            <person name="Milosavljevic A."/>
            <person name="Palermo R.E."/>
            <person name="Siepel A."/>
            <person name="Sikela J.M."/>
            <person name="Attaway T."/>
            <person name="Bell S."/>
            <person name="Bernard K.E."/>
            <person name="Buhay C.J."/>
            <person name="Chandrabose M.N."/>
            <person name="Dao M."/>
            <person name="Davis C."/>
            <person name="Delehaunty K.D."/>
            <person name="Ding Y."/>
            <person name="Dinh H.H."/>
            <person name="Dugan-Rocha S."/>
            <person name="Fulton L.A."/>
            <person name="Gabisi R.A."/>
            <person name="Garner T.T."/>
            <person name="Godfrey J."/>
            <person name="Hawes A.C."/>
            <person name="Hernandez J."/>
            <person name="Hines S."/>
            <person name="Holder M."/>
            <person name="Hume J."/>
            <person name="Jhangiani S.N."/>
            <person name="Joshi V."/>
            <person name="Khan Z.M."/>
            <person name="Kirkness E.F."/>
            <person name="Cree A."/>
            <person name="Fowler R.G."/>
            <person name="Lee S."/>
            <person name="Lewis L.R."/>
            <person name="Li Z."/>
            <person name="Liu Y.-S."/>
            <person name="Moore S.M."/>
            <person name="Muzny D."/>
            <person name="Nazareth L.V."/>
            <person name="Ngo D.N."/>
            <person name="Okwuonu G.O."/>
            <person name="Pai G."/>
            <person name="Parker D."/>
            <person name="Paul H.A."/>
            <person name="Pfannkoch C."/>
            <person name="Pohl C.S."/>
            <person name="Rogers Y.-H.C."/>
            <person name="Ruiz S.J."/>
            <person name="Sabo A."/>
            <person name="Santibanez J."/>
            <person name="Schneider B.W."/>
            <person name="Smith S.M."/>
            <person name="Sodergren E."/>
            <person name="Svatek A.F."/>
            <person name="Utterback T.R."/>
            <person name="Vattathil S."/>
            <person name="Warren W."/>
            <person name="White C.S."/>
            <person name="Chinwalla A.T."/>
            <person name="Feng Y."/>
            <person name="Halpern A.L."/>
            <person name="Hillier L.W."/>
            <person name="Huang X."/>
            <person name="Minx P."/>
            <person name="Nelson J.O."/>
            <person name="Pepin K.H."/>
            <person name="Qin X."/>
            <person name="Sutton G.G."/>
            <person name="Venter E."/>
            <person name="Walenz B.P."/>
            <person name="Wallis J.W."/>
            <person name="Worley K.C."/>
            <person name="Yang S.-P."/>
            <person name="Jones S.M."/>
            <person name="Marra M.A."/>
            <person name="Rocchi M."/>
            <person name="Schein J.E."/>
            <person name="Baertsch R."/>
            <person name="Clarke L."/>
            <person name="Csuros M."/>
            <person name="Glasscock J."/>
            <person name="Harris R.A."/>
            <person name="Havlak P."/>
            <person name="Jackson A.R."/>
            <person name="Jiang H."/>
            <person name="Liu Y."/>
            <person name="Messina D.N."/>
            <person name="Shen Y."/>
            <person name="Song H.X.-Z."/>
            <person name="Wylie T."/>
            <person name="Zhang L."/>
            <person name="Birney E."/>
            <person name="Han K."/>
            <person name="Konkel M.K."/>
            <person name="Lee J."/>
            <person name="Smit A.F.A."/>
            <person name="Ullmer B."/>
            <person name="Wang H."/>
            <person name="Xing J."/>
            <person name="Burhans R."/>
            <person name="Cheng Z."/>
            <person name="Karro J.E."/>
            <person name="Ma J."/>
            <person name="Raney B."/>
            <person name="She X."/>
            <person name="Cox M.J."/>
            <person name="Demuth J.P."/>
            <person name="Dumas L.J."/>
            <person name="Han S.-G."/>
            <person name="Hopkins J."/>
            <person name="Karimpour-Fard A."/>
            <person name="Kim Y.H."/>
            <person name="Pollack J.R."/>
            <person name="Vinar T."/>
            <person name="Addo-Quaye C."/>
            <person name="Degenhardt J."/>
            <person name="Denby A."/>
            <person name="Hubisz M.J."/>
            <person name="Indap A."/>
            <person name="Kosiol C."/>
            <person name="Lahn B.T."/>
            <person name="Lawson H.A."/>
            <person name="Marklein A."/>
            <person name="Nielsen R."/>
            <person name="Vallender E.J."/>
            <person name="Clark A.G."/>
            <person name="Ferguson B."/>
            <person name="Hernandez R.D."/>
            <person name="Hirani K."/>
            <person name="Kehrer-Sawatzki H."/>
            <person name="Kolb J."/>
            <person name="Patil S."/>
            <person name="Pu L.-L."/>
            <person name="Ren Y."/>
            <person name="Smith D.G."/>
            <person name="Wheeler D.A."/>
            <person name="Schenck I."/>
            <person name="Ball E.V."/>
            <person name="Chen R."/>
            <person name="Cooper D.N."/>
            <person name="Giardine B."/>
            <person name="Hsu F."/>
            <person name="Kent W.J."/>
            <person name="Lesk A."/>
            <person name="Nelson D.L."/>
            <person name="O'brien W.E."/>
            <person name="Pruefer K."/>
            <person name="Stenson P.D."/>
            <person name="Wallace J.C."/>
            <person name="Ke H."/>
            <person name="Liu X.-M."/>
            <person name="Wang P."/>
            <person name="Xiang A.P."/>
            <person name="Yang F."/>
            <person name="Barber G.P."/>
            <person name="Haussler D."/>
            <person name="Karolchik D."/>
            <person name="Kern A.D."/>
            <person name="Kuhn R.M."/>
            <person name="Smith K.E."/>
            <person name="Zwieg A.S."/>
        </authorList>
    </citation>
    <scope>NUCLEOTIDE SEQUENCE [LARGE SCALE GENOMIC DNA]</scope>
    <source>
        <strain evidence="4">17573</strain>
    </source>
</reference>
<dbReference type="PANTHER" id="PTHR47219:SF25">
    <property type="entry name" value="RAB-GAP TBC DOMAIN-CONTAINING PROTEIN"/>
    <property type="match status" value="1"/>
</dbReference>
<dbReference type="PaxDb" id="9544-ENSMMUP00000024464"/>
<dbReference type="InParanoid" id="A0A1D5R8F2"/>
<evidence type="ECO:0000256" key="1">
    <source>
        <dbReference type="SAM" id="Phobius"/>
    </source>
</evidence>
<protein>
    <recommendedName>
        <fullName evidence="2">Rab-GAP TBC domain-containing protein</fullName>
    </recommendedName>
</protein>
<dbReference type="Gene3D" id="1.10.472.80">
    <property type="entry name" value="Ypt/Rab-GAP domain of gyp1p, domain 3"/>
    <property type="match status" value="1"/>
</dbReference>
<dbReference type="GO" id="GO:0005096">
    <property type="term" value="F:GTPase activator activity"/>
    <property type="evidence" value="ECO:0000318"/>
    <property type="project" value="GO_Central"/>
</dbReference>
<dbReference type="Gene3D" id="1.10.8.270">
    <property type="entry name" value="putative rabgap domain of human tbc1 domain family member 14 like domains"/>
    <property type="match status" value="1"/>
</dbReference>
<evidence type="ECO:0000259" key="2">
    <source>
        <dbReference type="PROSITE" id="PS50086"/>
    </source>
</evidence>
<sequence>MGPSTLAGGHHSICQGRMDMVEDADTLEEREDIIMNYEKVMKEKGKRSSEHIHQIDLDVNWTLRNHIFFRDRYGTKQQELFYILLAYSEYNPEVGYCRDLSHVAALFLLYLPEEDAFWALVQLLASERGTPCRDSTAQMAGQSRGSKTIRSVWSPRHNPRPCGIWTRKVCAQCSSFSWLLWMLNIGIFLGLILRLWDIYLLEGEQMLMPITSTAFKVQRKRHMKTSRSGLWARFRDQFFHTWALDDDTVLNHLWASMKKLTRKHGDLPPPGGTRPFLWDQQTIGVSSVSDHGATQRP</sequence>
<dbReference type="AlphaFoldDB" id="A0A1D5R8F2"/>
<dbReference type="Proteomes" id="UP000006718">
    <property type="component" value="Chromosome 16"/>
</dbReference>
<dbReference type="FunFam" id="1.10.8.270:FF:000016">
    <property type="entry name" value="TBC1 domain family member 2A"/>
    <property type="match status" value="1"/>
</dbReference>
<organism evidence="3 4">
    <name type="scientific">Macaca mulatta</name>
    <name type="common">Rhesus macaque</name>
    <dbReference type="NCBI Taxonomy" id="9544"/>
    <lineage>
        <taxon>Eukaryota</taxon>
        <taxon>Metazoa</taxon>
        <taxon>Chordata</taxon>
        <taxon>Craniata</taxon>
        <taxon>Vertebrata</taxon>
        <taxon>Euteleostomi</taxon>
        <taxon>Mammalia</taxon>
        <taxon>Eutheria</taxon>
        <taxon>Euarchontoglires</taxon>
        <taxon>Primates</taxon>
        <taxon>Haplorrhini</taxon>
        <taxon>Catarrhini</taxon>
        <taxon>Cercopithecidae</taxon>
        <taxon>Cercopithecinae</taxon>
        <taxon>Macaca</taxon>
    </lineage>
</organism>
<keyword evidence="1" id="KW-0472">Membrane</keyword>
<dbReference type="InterPro" id="IPR035969">
    <property type="entry name" value="Rab-GAP_TBC_sf"/>
</dbReference>
<dbReference type="PANTHER" id="PTHR47219">
    <property type="entry name" value="RAB GTPASE-ACTIVATING PROTEIN 1-LIKE"/>
    <property type="match status" value="1"/>
</dbReference>
<dbReference type="PROSITE" id="PS50086">
    <property type="entry name" value="TBC_RABGAP"/>
    <property type="match status" value="1"/>
</dbReference>
<reference evidence="3" key="4">
    <citation type="submission" date="2025-09" db="UniProtKB">
        <authorList>
            <consortium name="Ensembl"/>
        </authorList>
    </citation>
    <scope>IDENTIFICATION</scope>
    <source>
        <strain evidence="3">17573</strain>
    </source>
</reference>
<dbReference type="VEuPathDB" id="HostDB:ENSMMUG00000046240"/>
<dbReference type="Bgee" id="ENSMMUG00000046240">
    <property type="expression patterns" value="Expressed in testis and 3 other cell types or tissues"/>
</dbReference>